<dbReference type="OrthoDB" id="6159439at2759"/>
<evidence type="ECO:0000256" key="3">
    <source>
        <dbReference type="ARBA" id="ARBA00023155"/>
    </source>
</evidence>
<evidence type="ECO:0000256" key="7">
    <source>
        <dbReference type="SAM" id="MobiDB-lite"/>
    </source>
</evidence>
<dbReference type="Pfam" id="PF00046">
    <property type="entry name" value="Homeodomain"/>
    <property type="match status" value="1"/>
</dbReference>
<feature type="compositionally biased region" description="Polar residues" evidence="7">
    <location>
        <begin position="449"/>
        <end position="478"/>
    </location>
</feature>
<name>G0V9R5_NAUCA</name>
<evidence type="ECO:0000256" key="4">
    <source>
        <dbReference type="ARBA" id="ARBA00023242"/>
    </source>
</evidence>
<dbReference type="GO" id="GO:0005829">
    <property type="term" value="C:cytosol"/>
    <property type="evidence" value="ECO:0007669"/>
    <property type="project" value="EnsemblFungi"/>
</dbReference>
<feature type="compositionally biased region" description="Basic and acidic residues" evidence="7">
    <location>
        <begin position="101"/>
        <end position="112"/>
    </location>
</feature>
<reference key="2">
    <citation type="submission" date="2011-08" db="EMBL/GenBank/DDBJ databases">
        <title>Genome sequence of Naumovozyma castellii.</title>
        <authorList>
            <person name="Gordon J.L."/>
            <person name="Armisen D."/>
            <person name="Proux-Wera E."/>
            <person name="OhEigeartaigh S.S."/>
            <person name="Byrne K.P."/>
            <person name="Wolfe K.H."/>
        </authorList>
    </citation>
    <scope>NUCLEOTIDE SEQUENCE</scope>
    <source>
        <strain>Type strain:CBS 4309</strain>
    </source>
</reference>
<dbReference type="eggNOG" id="KOG0486">
    <property type="taxonomic scope" value="Eukaryota"/>
</dbReference>
<dbReference type="GO" id="GO:0120213">
    <property type="term" value="P:regulation of histidine biosynthetic process"/>
    <property type="evidence" value="ECO:0007669"/>
    <property type="project" value="EnsemblFungi"/>
</dbReference>
<keyword evidence="2 5" id="KW-0238">DNA-binding</keyword>
<dbReference type="RefSeq" id="XP_003675053.1">
    <property type="nucleotide sequence ID" value="XM_003675005.1"/>
</dbReference>
<proteinExistence type="predicted"/>
<dbReference type="GO" id="GO:0006141">
    <property type="term" value="P:regulation of purine nucleobase metabolic process"/>
    <property type="evidence" value="ECO:0007669"/>
    <property type="project" value="EnsemblFungi"/>
</dbReference>
<dbReference type="PROSITE" id="PS50071">
    <property type="entry name" value="HOMEOBOX_2"/>
    <property type="match status" value="1"/>
</dbReference>
<dbReference type="GO" id="GO:0001228">
    <property type="term" value="F:DNA-binding transcription activator activity, RNA polymerase II-specific"/>
    <property type="evidence" value="ECO:0007669"/>
    <property type="project" value="EnsemblFungi"/>
</dbReference>
<evidence type="ECO:0000256" key="1">
    <source>
        <dbReference type="ARBA" id="ARBA00004123"/>
    </source>
</evidence>
<organism evidence="9 10">
    <name type="scientific">Naumovozyma castellii</name>
    <name type="common">Yeast</name>
    <name type="synonym">Saccharomyces castellii</name>
    <dbReference type="NCBI Taxonomy" id="27288"/>
    <lineage>
        <taxon>Eukaryota</taxon>
        <taxon>Fungi</taxon>
        <taxon>Dikarya</taxon>
        <taxon>Ascomycota</taxon>
        <taxon>Saccharomycotina</taxon>
        <taxon>Saccharomycetes</taxon>
        <taxon>Saccharomycetales</taxon>
        <taxon>Saccharomycetaceae</taxon>
        <taxon>Naumovozyma</taxon>
    </lineage>
</organism>
<dbReference type="EMBL" id="HE576753">
    <property type="protein sequence ID" value="CCC68682.1"/>
    <property type="molecule type" value="Genomic_DNA"/>
</dbReference>
<comment type="subcellular location">
    <subcellularLocation>
        <location evidence="1 5 6">Nucleus</location>
    </subcellularLocation>
</comment>
<evidence type="ECO:0000256" key="6">
    <source>
        <dbReference type="RuleBase" id="RU000682"/>
    </source>
</evidence>
<dbReference type="PANTHER" id="PTHR24324:SF5">
    <property type="entry name" value="HEMATOPOIETICALLY-EXPRESSED HOMEOBOX PROTEIN HHEX"/>
    <property type="match status" value="1"/>
</dbReference>
<dbReference type="SUPFAM" id="SSF46689">
    <property type="entry name" value="Homeodomain-like"/>
    <property type="match status" value="1"/>
</dbReference>
<dbReference type="STRING" id="1064592.G0V9R5"/>
<feature type="DNA-binding region" description="Homeobox" evidence="5">
    <location>
        <begin position="93"/>
        <end position="152"/>
    </location>
</feature>
<dbReference type="Proteomes" id="UP000001640">
    <property type="component" value="Chromosome 2"/>
</dbReference>
<keyword evidence="3 5" id="KW-0371">Homeobox</keyword>
<evidence type="ECO:0000256" key="2">
    <source>
        <dbReference type="ARBA" id="ARBA00023125"/>
    </source>
</evidence>
<dbReference type="GO" id="GO:0000978">
    <property type="term" value="F:RNA polymerase II cis-regulatory region sequence-specific DNA binding"/>
    <property type="evidence" value="ECO:0007669"/>
    <property type="project" value="EnsemblFungi"/>
</dbReference>
<protein>
    <recommendedName>
        <fullName evidence="8">Homeobox domain-containing protein</fullName>
    </recommendedName>
</protein>
<dbReference type="AlphaFoldDB" id="G0V9R5"/>
<keyword evidence="4 5" id="KW-0539">Nucleus</keyword>
<keyword evidence="10" id="KW-1185">Reference proteome</keyword>
<evidence type="ECO:0000313" key="10">
    <source>
        <dbReference type="Proteomes" id="UP000001640"/>
    </source>
</evidence>
<dbReference type="Gene3D" id="1.10.10.60">
    <property type="entry name" value="Homeodomain-like"/>
    <property type="match status" value="1"/>
</dbReference>
<evidence type="ECO:0000259" key="8">
    <source>
        <dbReference type="PROSITE" id="PS50071"/>
    </source>
</evidence>
<feature type="region of interest" description="Disordered" evidence="7">
    <location>
        <begin position="46"/>
        <end position="123"/>
    </location>
</feature>
<dbReference type="HOGENOM" id="CLU_028430_2_0_1"/>
<feature type="region of interest" description="Disordered" evidence="7">
    <location>
        <begin position="150"/>
        <end position="180"/>
    </location>
</feature>
<dbReference type="OMA" id="RIKTGFH"/>
<reference evidence="9 10" key="1">
    <citation type="journal article" date="2011" name="Proc. Natl. Acad. Sci. U.S.A.">
        <title>Evolutionary erosion of yeast sex chromosomes by mating-type switching accidents.</title>
        <authorList>
            <person name="Gordon J.L."/>
            <person name="Armisen D."/>
            <person name="Proux-Wera E."/>
            <person name="Oheigeartaigh S.S."/>
            <person name="Byrne K.P."/>
            <person name="Wolfe K.H."/>
        </authorList>
    </citation>
    <scope>NUCLEOTIDE SEQUENCE [LARGE SCALE GENOMIC DNA]</scope>
    <source>
        <strain evidence="10">ATCC 76901 / BCRC 22586 / CBS 4309 / NBRC 1992 / NRRL Y-12630</strain>
    </source>
</reference>
<dbReference type="InterPro" id="IPR001356">
    <property type="entry name" value="HD"/>
</dbReference>
<evidence type="ECO:0000256" key="5">
    <source>
        <dbReference type="PROSITE-ProRule" id="PRU00108"/>
    </source>
</evidence>
<accession>G0V9R5</accession>
<gene>
    <name evidence="9" type="primary">NCAS0B05980</name>
    <name evidence="9" type="ordered locus">NCAS_0B05980</name>
</gene>
<dbReference type="SMART" id="SM00389">
    <property type="entry name" value="HOX"/>
    <property type="match status" value="1"/>
</dbReference>
<dbReference type="InterPro" id="IPR017970">
    <property type="entry name" value="Homeobox_CS"/>
</dbReference>
<dbReference type="GO" id="GO:0006338">
    <property type="term" value="P:chromatin remodeling"/>
    <property type="evidence" value="ECO:0007669"/>
    <property type="project" value="EnsemblFungi"/>
</dbReference>
<feature type="region of interest" description="Disordered" evidence="7">
    <location>
        <begin position="449"/>
        <end position="493"/>
    </location>
</feature>
<feature type="compositionally biased region" description="Basic residues" evidence="7">
    <location>
        <begin position="91"/>
        <end position="100"/>
    </location>
</feature>
<feature type="domain" description="Homeobox" evidence="8">
    <location>
        <begin position="91"/>
        <end position="151"/>
    </location>
</feature>
<dbReference type="PANTHER" id="PTHR24324">
    <property type="entry name" value="HOMEOBOX PROTEIN HHEX"/>
    <property type="match status" value="1"/>
</dbReference>
<dbReference type="InterPro" id="IPR009057">
    <property type="entry name" value="Homeodomain-like_sf"/>
</dbReference>
<dbReference type="PROSITE" id="PS00027">
    <property type="entry name" value="HOMEOBOX_1"/>
    <property type="match status" value="1"/>
</dbReference>
<dbReference type="GO" id="GO:0045937">
    <property type="term" value="P:positive regulation of phosphate metabolic process"/>
    <property type="evidence" value="ECO:0007669"/>
    <property type="project" value="EnsemblFungi"/>
</dbReference>
<dbReference type="GO" id="GO:0030154">
    <property type="term" value="P:cell differentiation"/>
    <property type="evidence" value="ECO:0007669"/>
    <property type="project" value="TreeGrafter"/>
</dbReference>
<dbReference type="FunCoup" id="G0V9R5">
    <property type="interactions" value="1036"/>
</dbReference>
<dbReference type="InterPro" id="IPR051000">
    <property type="entry name" value="Homeobox_DNA-bind_prot"/>
</dbReference>
<sequence length="493" mass="55726">MSSSNQHAADPVENQMLDFHSNMINDILSQGQSFNEHFDLEYNLLTSSNNPSVMPPTEQQEQGQGQEHDEEQEQGNNTPPSSSSNSASVKRMPKSRRKRAKGEELNILKSHFELNPNPSNEERKKISNLVGMPEKSVRIWFQNRRAKVKKHNNLKNRNNANMDSNDEDFNDETSPNTDSNNAKFFDRIPVRINKNYNFIDVCSITVGSWNRKKYGSLLPEDLPIVEKLSNLSPVSMNNIMSNSTDLIVLTSKKNDEINYFFSAMANDTKILFRIFFPISSVKNCSLSLETDDDIITNNNVTNSSDTSERLGELKLILTKPPTFAVYFIKSDENETVPSINQWSICEDFSEGKQVTDAFIGGSNLPHVLSGLQDSLKFLNSHILEYKSTNEILPPSTITVPSHQLQSHDLMTPMQYSSSSTGTNDSLLPNIISPPNTNTLFSLLMPDQNSDSNLLNNHETDNLLPNSNSQQHQNESEPSNFFFENYDQETGKWL</sequence>
<dbReference type="KEGG" id="ncs:NCAS_0B05980"/>
<dbReference type="InParanoid" id="G0V9R5"/>
<evidence type="ECO:0000313" key="9">
    <source>
        <dbReference type="EMBL" id="CCC68682.1"/>
    </source>
</evidence>
<dbReference type="CDD" id="cd00086">
    <property type="entry name" value="homeodomain"/>
    <property type="match status" value="1"/>
</dbReference>
<dbReference type="GeneID" id="96902239"/>
<dbReference type="GO" id="GO:0005634">
    <property type="term" value="C:nucleus"/>
    <property type="evidence" value="ECO:0007669"/>
    <property type="project" value="UniProtKB-SubCell"/>
</dbReference>